<dbReference type="GO" id="GO:0006226">
    <property type="term" value="P:dUMP biosynthetic process"/>
    <property type="evidence" value="ECO:0007669"/>
    <property type="project" value="InterPro"/>
</dbReference>
<dbReference type="Gene3D" id="2.70.40.10">
    <property type="match status" value="1"/>
</dbReference>
<evidence type="ECO:0000256" key="4">
    <source>
        <dbReference type="ARBA" id="ARBA00023080"/>
    </source>
</evidence>
<name>A0A0F9WS04_9ZZZZ</name>
<dbReference type="InterPro" id="IPR036157">
    <property type="entry name" value="dUTPase-like_sf"/>
</dbReference>
<accession>A0A0F9WS04</accession>
<evidence type="ECO:0000259" key="5">
    <source>
        <dbReference type="Pfam" id="PF00692"/>
    </source>
</evidence>
<dbReference type="Pfam" id="PF00692">
    <property type="entry name" value="dUTPase"/>
    <property type="match status" value="1"/>
</dbReference>
<organism evidence="6">
    <name type="scientific">marine sediment metagenome</name>
    <dbReference type="NCBI Taxonomy" id="412755"/>
    <lineage>
        <taxon>unclassified sequences</taxon>
        <taxon>metagenomes</taxon>
        <taxon>ecological metagenomes</taxon>
    </lineage>
</organism>
<comment type="similarity">
    <text evidence="1">Belongs to the dUTPase family.</text>
</comment>
<dbReference type="NCBIfam" id="NF001862">
    <property type="entry name" value="PRK00601.1"/>
    <property type="match status" value="1"/>
</dbReference>
<dbReference type="CDD" id="cd07557">
    <property type="entry name" value="trimeric_dUTPase"/>
    <property type="match status" value="1"/>
</dbReference>
<dbReference type="GO" id="GO:0000287">
    <property type="term" value="F:magnesium ion binding"/>
    <property type="evidence" value="ECO:0007669"/>
    <property type="project" value="InterPro"/>
</dbReference>
<dbReference type="PANTHER" id="PTHR11241:SF0">
    <property type="entry name" value="DEOXYURIDINE 5'-TRIPHOSPHATE NUCLEOTIDOHYDROLASE"/>
    <property type="match status" value="1"/>
</dbReference>
<dbReference type="NCBIfam" id="TIGR00576">
    <property type="entry name" value="dut"/>
    <property type="match status" value="1"/>
</dbReference>
<dbReference type="GO" id="GO:0046081">
    <property type="term" value="P:dUTP catabolic process"/>
    <property type="evidence" value="ECO:0007669"/>
    <property type="project" value="InterPro"/>
</dbReference>
<evidence type="ECO:0000256" key="1">
    <source>
        <dbReference type="ARBA" id="ARBA00006581"/>
    </source>
</evidence>
<dbReference type="PANTHER" id="PTHR11241">
    <property type="entry name" value="DEOXYURIDINE 5'-TRIPHOSPHATE NUCLEOTIDOHYDROLASE"/>
    <property type="match status" value="1"/>
</dbReference>
<dbReference type="SUPFAM" id="SSF51283">
    <property type="entry name" value="dUTPase-like"/>
    <property type="match status" value="1"/>
</dbReference>
<dbReference type="AlphaFoldDB" id="A0A0F9WS04"/>
<proteinExistence type="inferred from homology"/>
<sequence>MEHPATLQIYLAHEDAQMPTKSNPTDSGFDLYACEGGAIGPMSWGVVPTGIHLGIESGFEVQIRSRSGLAAKQGVFVMNAPGTVDQDYTGEIRVILLNFGTQPFRYKVGDRIAQMVPFKLDKIFLAQVEDKPENESRGDAGFGSTGR</sequence>
<keyword evidence="4" id="KW-0546">Nucleotide metabolism</keyword>
<dbReference type="GO" id="GO:0004170">
    <property type="term" value="F:dUTP diphosphatase activity"/>
    <property type="evidence" value="ECO:0007669"/>
    <property type="project" value="UniProtKB-EC"/>
</dbReference>
<reference evidence="6" key="1">
    <citation type="journal article" date="2015" name="Nature">
        <title>Complex archaea that bridge the gap between prokaryotes and eukaryotes.</title>
        <authorList>
            <person name="Spang A."/>
            <person name="Saw J.H."/>
            <person name="Jorgensen S.L."/>
            <person name="Zaremba-Niedzwiedzka K."/>
            <person name="Martijn J."/>
            <person name="Lind A.E."/>
            <person name="van Eijk R."/>
            <person name="Schleper C."/>
            <person name="Guy L."/>
            <person name="Ettema T.J."/>
        </authorList>
    </citation>
    <scope>NUCLEOTIDE SEQUENCE</scope>
</reference>
<feature type="domain" description="dUTPase-like" evidence="5">
    <location>
        <begin position="15"/>
        <end position="146"/>
    </location>
</feature>
<comment type="caution">
    <text evidence="6">The sequence shown here is derived from an EMBL/GenBank/DDBJ whole genome shotgun (WGS) entry which is preliminary data.</text>
</comment>
<keyword evidence="3" id="KW-0378">Hydrolase</keyword>
<protein>
    <recommendedName>
        <fullName evidence="2">dUTP diphosphatase</fullName>
        <ecNumber evidence="2">3.6.1.23</ecNumber>
    </recommendedName>
</protein>
<dbReference type="EMBL" id="LAZR01000213">
    <property type="protein sequence ID" value="KKN81558.1"/>
    <property type="molecule type" value="Genomic_DNA"/>
</dbReference>
<dbReference type="InterPro" id="IPR008181">
    <property type="entry name" value="dUTPase"/>
</dbReference>
<evidence type="ECO:0000256" key="3">
    <source>
        <dbReference type="ARBA" id="ARBA00022801"/>
    </source>
</evidence>
<gene>
    <name evidence="6" type="ORF">LCGC14_0318170</name>
</gene>
<dbReference type="EC" id="3.6.1.23" evidence="2"/>
<dbReference type="InterPro" id="IPR033704">
    <property type="entry name" value="dUTPase_trimeric"/>
</dbReference>
<dbReference type="InterPro" id="IPR029054">
    <property type="entry name" value="dUTPase-like"/>
</dbReference>
<evidence type="ECO:0000256" key="2">
    <source>
        <dbReference type="ARBA" id="ARBA00012379"/>
    </source>
</evidence>
<evidence type="ECO:0000313" key="6">
    <source>
        <dbReference type="EMBL" id="KKN81558.1"/>
    </source>
</evidence>